<proteinExistence type="predicted"/>
<accession>A0AB39QR27</accession>
<dbReference type="InterPro" id="IPR006637">
    <property type="entry name" value="ChW"/>
</dbReference>
<evidence type="ECO:0000256" key="2">
    <source>
        <dbReference type="SAM" id="Phobius"/>
    </source>
</evidence>
<keyword evidence="3" id="KW-0378">Hydrolase</keyword>
<dbReference type="Pfam" id="PF07538">
    <property type="entry name" value="ChW"/>
    <property type="match status" value="1"/>
</dbReference>
<gene>
    <name evidence="3" type="ORF">AB5J52_24030</name>
</gene>
<keyword evidence="2" id="KW-0812">Transmembrane</keyword>
<organism evidence="3">
    <name type="scientific">Streptomyces sp. R39</name>
    <dbReference type="NCBI Taxonomy" id="3238631"/>
    <lineage>
        <taxon>Bacteria</taxon>
        <taxon>Bacillati</taxon>
        <taxon>Actinomycetota</taxon>
        <taxon>Actinomycetes</taxon>
        <taxon>Kitasatosporales</taxon>
        <taxon>Streptomycetaceae</taxon>
        <taxon>Streptomyces</taxon>
    </lineage>
</organism>
<dbReference type="EMBL" id="CP163441">
    <property type="protein sequence ID" value="XDQ45084.1"/>
    <property type="molecule type" value="Genomic_DNA"/>
</dbReference>
<reference evidence="3" key="1">
    <citation type="submission" date="2024-07" db="EMBL/GenBank/DDBJ databases">
        <authorList>
            <person name="Yu S.T."/>
        </authorList>
    </citation>
    <scope>NUCLEOTIDE SEQUENCE</scope>
    <source>
        <strain evidence="3">R39</strain>
    </source>
</reference>
<evidence type="ECO:0000256" key="1">
    <source>
        <dbReference type="SAM" id="MobiDB-lite"/>
    </source>
</evidence>
<evidence type="ECO:0000313" key="3">
    <source>
        <dbReference type="EMBL" id="XDQ45084.1"/>
    </source>
</evidence>
<feature type="compositionally biased region" description="Gly residues" evidence="1">
    <location>
        <begin position="291"/>
        <end position="304"/>
    </location>
</feature>
<dbReference type="RefSeq" id="WP_369223836.1">
    <property type="nucleotide sequence ID" value="NZ_CP163441.1"/>
</dbReference>
<feature type="compositionally biased region" description="Pro residues" evidence="1">
    <location>
        <begin position="267"/>
        <end position="277"/>
    </location>
</feature>
<feature type="transmembrane region" description="Helical" evidence="2">
    <location>
        <begin position="220"/>
        <end position="242"/>
    </location>
</feature>
<keyword evidence="2" id="KW-0472">Membrane</keyword>
<feature type="compositionally biased region" description="Low complexity" evidence="1">
    <location>
        <begin position="257"/>
        <end position="266"/>
    </location>
</feature>
<feature type="compositionally biased region" description="Low complexity" evidence="1">
    <location>
        <begin position="278"/>
        <end position="290"/>
    </location>
</feature>
<feature type="region of interest" description="Disordered" evidence="1">
    <location>
        <begin position="257"/>
        <end position="308"/>
    </location>
</feature>
<name>A0AB39QR27_9ACTN</name>
<dbReference type="SMART" id="SM00728">
    <property type="entry name" value="ChW"/>
    <property type="match status" value="1"/>
</dbReference>
<sequence length="477" mass="50877">MSLWTSLEPASATVDPGSSTRVRLRLRNTGDVVDEYRFEPVGAIAPWTTVEPQTLRLYPGTTGTVELTFAPPRTPDATAGPNPYAVRITPTEHPEAVTVPEGNLTITPFTELRAELVPPTVKGRFRGRPKLAIDNLGNTRLTASVSGSDNGDQLAYDLRPSNVQIEPGRAAFVDATLKPRKIIWFGPKEQRPYRLTVQRSGLKPEPVDGTYLQRGFLPRWLATFFGTLLALAVTFALIWFNYRPHVQSLAQEQPQEAAVSSIAPSPATTPTPPPAPSETPSSAPAANPGNNNGGGGGGGGGGGATATVTAKPRQDTAATAVNRLAADDPSGRHICYRAYVQGSGWQKPVCDGTMAGTVGKNLPIKAINIAVYGVQGSAANSFVYDPQSTNGQGRWNPNWTAIIADGKDNYIGSTKASDPYIEGFAFNVGNGQACSDAKVRDHDWGDPWCKGARPDLDFAGTLDNTLWLEAFKLTVTP</sequence>
<protein>
    <submittedName>
        <fullName evidence="3">Hydrolase</fullName>
    </submittedName>
</protein>
<dbReference type="GO" id="GO:0016787">
    <property type="term" value="F:hydrolase activity"/>
    <property type="evidence" value="ECO:0007669"/>
    <property type="project" value="UniProtKB-KW"/>
</dbReference>
<dbReference type="AlphaFoldDB" id="A0AB39QR27"/>
<keyword evidence="2" id="KW-1133">Transmembrane helix</keyword>